<feature type="transmembrane region" description="Helical" evidence="4">
    <location>
        <begin position="359"/>
        <end position="379"/>
    </location>
</feature>
<dbReference type="Gene3D" id="1.20.1250.20">
    <property type="entry name" value="MFS general substrate transporter like domains"/>
    <property type="match status" value="1"/>
</dbReference>
<dbReference type="Proteomes" id="UP000237472">
    <property type="component" value="Unassembled WGS sequence"/>
</dbReference>
<dbReference type="SUPFAM" id="SSF103473">
    <property type="entry name" value="MFS general substrate transporter"/>
    <property type="match status" value="1"/>
</dbReference>
<accession>A0A2G4R2U3</accession>
<dbReference type="PANTHER" id="PTHR23523">
    <property type="match status" value="1"/>
</dbReference>
<keyword evidence="1 4" id="KW-0812">Transmembrane</keyword>
<keyword evidence="2 4" id="KW-1133">Transmembrane helix</keyword>
<feature type="transmembrane region" description="Helical" evidence="4">
    <location>
        <begin position="95"/>
        <end position="116"/>
    </location>
</feature>
<dbReference type="Pfam" id="PF07690">
    <property type="entry name" value="MFS_1"/>
    <property type="match status" value="1"/>
</dbReference>
<feature type="transmembrane region" description="Helical" evidence="4">
    <location>
        <begin position="44"/>
        <end position="64"/>
    </location>
</feature>
<dbReference type="InterPro" id="IPR011701">
    <property type="entry name" value="MFS"/>
</dbReference>
<protein>
    <submittedName>
        <fullName evidence="5">MFS transporter</fullName>
    </submittedName>
</protein>
<feature type="transmembrane region" description="Helical" evidence="4">
    <location>
        <begin position="5"/>
        <end position="24"/>
    </location>
</feature>
<dbReference type="RefSeq" id="WP_099461460.1">
    <property type="nucleotide sequence ID" value="NZ_LDWY01000048.1"/>
</dbReference>
<proteinExistence type="predicted"/>
<name>A0A2G4R2U3_9BACT</name>
<feature type="transmembrane region" description="Helical" evidence="4">
    <location>
        <begin position="159"/>
        <end position="176"/>
    </location>
</feature>
<evidence type="ECO:0000256" key="4">
    <source>
        <dbReference type="SAM" id="Phobius"/>
    </source>
</evidence>
<evidence type="ECO:0000313" key="5">
    <source>
        <dbReference type="EMBL" id="PHY90860.1"/>
    </source>
</evidence>
<dbReference type="InterPro" id="IPR036259">
    <property type="entry name" value="MFS_trans_sf"/>
</dbReference>
<evidence type="ECO:0000256" key="2">
    <source>
        <dbReference type="ARBA" id="ARBA00022989"/>
    </source>
</evidence>
<dbReference type="GO" id="GO:0022857">
    <property type="term" value="F:transmembrane transporter activity"/>
    <property type="evidence" value="ECO:0007669"/>
    <property type="project" value="InterPro"/>
</dbReference>
<dbReference type="AlphaFoldDB" id="A0A2G4R2U3"/>
<feature type="transmembrane region" description="Helical" evidence="4">
    <location>
        <begin position="201"/>
        <end position="223"/>
    </location>
</feature>
<dbReference type="PANTHER" id="PTHR23523:SF2">
    <property type="entry name" value="2-NITROIMIDAZOLE TRANSPORTER"/>
    <property type="match status" value="1"/>
</dbReference>
<keyword evidence="3 4" id="KW-0472">Membrane</keyword>
<feature type="transmembrane region" description="Helical" evidence="4">
    <location>
        <begin position="293"/>
        <end position="316"/>
    </location>
</feature>
<feature type="transmembrane region" description="Helical" evidence="4">
    <location>
        <begin position="328"/>
        <end position="347"/>
    </location>
</feature>
<gene>
    <name evidence="5" type="ORF">AA994_04030</name>
</gene>
<evidence type="ECO:0000313" key="6">
    <source>
        <dbReference type="Proteomes" id="UP000237472"/>
    </source>
</evidence>
<sequence>MQKKIFWLNLFIVIIIAFNLRSPITSIGPVIDIIANFYTLNSTLAGILTALPLVAFGTISFIVGYFSPLRAIIGALLLIIIGELIRSYFGLLGLFSGMFLLGCGIAFANVLLPSFIKEKFPNHISSLMGIYSLVLSISSISGIALASPLLKFFEVPEAMAFWLIFAMIALFVYYPQMKNGRIKRKKSKTSLKIKLHTHKTAWKITLFMGLQSFIAYALFFWYVLFITEKGFDKNFATNAVLLAQLVALPVSLFGPLLLGKLPLRFHTLYIASLCALYVVALFILYVFDNAFMVLLSAFIMGIPWGGVFGIALLFIAQKSQNAKIATKLSAFAQGCGYLIAAQAPWIIGLLRDIFHTFSWGILLLVFVGIGVNIFGYLAYKADKISFK</sequence>
<feature type="transmembrane region" description="Helical" evidence="4">
    <location>
        <begin position="71"/>
        <end position="89"/>
    </location>
</feature>
<feature type="transmembrane region" description="Helical" evidence="4">
    <location>
        <begin position="268"/>
        <end position="287"/>
    </location>
</feature>
<organism evidence="5 6">
    <name type="scientific">Campylobacter vulpis</name>
    <dbReference type="NCBI Taxonomy" id="1655500"/>
    <lineage>
        <taxon>Bacteria</taxon>
        <taxon>Pseudomonadati</taxon>
        <taxon>Campylobacterota</taxon>
        <taxon>Epsilonproteobacteria</taxon>
        <taxon>Campylobacterales</taxon>
        <taxon>Campylobacteraceae</taxon>
        <taxon>Campylobacter</taxon>
    </lineage>
</organism>
<dbReference type="EMBL" id="LDWY01000048">
    <property type="protein sequence ID" value="PHY90860.1"/>
    <property type="molecule type" value="Genomic_DNA"/>
</dbReference>
<feature type="transmembrane region" description="Helical" evidence="4">
    <location>
        <begin position="235"/>
        <end position="256"/>
    </location>
</feature>
<evidence type="ECO:0000256" key="3">
    <source>
        <dbReference type="ARBA" id="ARBA00023136"/>
    </source>
</evidence>
<dbReference type="OrthoDB" id="5317164at2"/>
<comment type="caution">
    <text evidence="5">The sequence shown here is derived from an EMBL/GenBank/DDBJ whole genome shotgun (WGS) entry which is preliminary data.</text>
</comment>
<evidence type="ECO:0000256" key="1">
    <source>
        <dbReference type="ARBA" id="ARBA00022692"/>
    </source>
</evidence>
<dbReference type="InterPro" id="IPR052524">
    <property type="entry name" value="MFS_Cyanate_Porter"/>
</dbReference>
<reference evidence="6" key="1">
    <citation type="submission" date="2015-06" db="EMBL/GenBank/DDBJ databases">
        <authorList>
            <person name="Parisi A."/>
            <person name="Chiara M."/>
            <person name="Florio D."/>
            <person name="Miccolupo A."/>
            <person name="Manzari C."/>
            <person name="Mion D."/>
            <person name="Caruso M."/>
            <person name="D'erchia A.M."/>
            <person name="Zanoni R."/>
        </authorList>
    </citation>
    <scope>NUCLEOTIDE SEQUENCE [LARGE SCALE GENOMIC DNA]</scope>
    <source>
        <strain evidence="6">73/13</strain>
    </source>
</reference>
<feature type="transmembrane region" description="Helical" evidence="4">
    <location>
        <begin position="128"/>
        <end position="147"/>
    </location>
</feature>